<reference evidence="3 4" key="1">
    <citation type="submission" date="2020-05" db="EMBL/GenBank/DDBJ databases">
        <title>Vigna angularis (adzuki bean) Var. LongXiaoDou No. 4 denovo assembly.</title>
        <authorList>
            <person name="Xiang H."/>
        </authorList>
    </citation>
    <scope>NUCLEOTIDE SEQUENCE [LARGE SCALE GENOMIC DNA]</scope>
    <source>
        <tissue evidence="3">Leaf</tissue>
    </source>
</reference>
<dbReference type="Proteomes" id="UP000743370">
    <property type="component" value="Unassembled WGS sequence"/>
</dbReference>
<dbReference type="Gene3D" id="1.25.40.10">
    <property type="entry name" value="Tetratricopeptide repeat domain"/>
    <property type="match status" value="3"/>
</dbReference>
<accession>A0A8T0KHS2</accession>
<protein>
    <submittedName>
        <fullName evidence="3">Pentatricopeptide repeat-containing protein</fullName>
    </submittedName>
</protein>
<evidence type="ECO:0000313" key="4">
    <source>
        <dbReference type="Proteomes" id="UP000743370"/>
    </source>
</evidence>
<dbReference type="PROSITE" id="PS51375">
    <property type="entry name" value="PPR"/>
    <property type="match status" value="2"/>
</dbReference>
<dbReference type="GO" id="GO:0009451">
    <property type="term" value="P:RNA modification"/>
    <property type="evidence" value="ECO:0007669"/>
    <property type="project" value="InterPro"/>
</dbReference>
<sequence>MTMLPNNVVSSVQKCSSMISKCVSARRVKLAKSVHGHLIKTALFFDAFLANGLIDAYSKCGSEESLQKAFDDLPNKNTRSWNTLISFYSKTGLFHKARNLFDKMPQRNVVSYNSLISGFKRYNLHEDSVKLFQMMQNGRNVLVLDEFTLVSVVGSCACLGNAKWLRQAHGVAVIVGIDWNLILNNALIDAYGKCGEPDLSYSVFCWMRERNVVSWTSMVVAYSRACRLDEAYYDDDFYFS</sequence>
<proteinExistence type="predicted"/>
<comment type="caution">
    <text evidence="3">The sequence shown here is derived from an EMBL/GenBank/DDBJ whole genome shotgun (WGS) entry which is preliminary data.</text>
</comment>
<dbReference type="Pfam" id="PF01535">
    <property type="entry name" value="PPR"/>
    <property type="match status" value="4"/>
</dbReference>
<dbReference type="GO" id="GO:0003723">
    <property type="term" value="F:RNA binding"/>
    <property type="evidence" value="ECO:0007669"/>
    <property type="project" value="InterPro"/>
</dbReference>
<dbReference type="EMBL" id="JABFOF010000004">
    <property type="protein sequence ID" value="KAG2399447.1"/>
    <property type="molecule type" value="Genomic_DNA"/>
</dbReference>
<dbReference type="AlphaFoldDB" id="A0A8T0KHS2"/>
<evidence type="ECO:0000313" key="3">
    <source>
        <dbReference type="EMBL" id="KAG2399447.1"/>
    </source>
</evidence>
<dbReference type="PANTHER" id="PTHR47926">
    <property type="entry name" value="PENTATRICOPEPTIDE REPEAT-CONTAINING PROTEIN"/>
    <property type="match status" value="1"/>
</dbReference>
<gene>
    <name evidence="3" type="ORF">HKW66_Vig0080710</name>
</gene>
<feature type="repeat" description="PPR" evidence="2">
    <location>
        <begin position="77"/>
        <end position="111"/>
    </location>
</feature>
<dbReference type="InterPro" id="IPR046960">
    <property type="entry name" value="PPR_At4g14850-like_plant"/>
</dbReference>
<name>A0A8T0KHS2_PHAAN</name>
<keyword evidence="1" id="KW-0677">Repeat</keyword>
<organism evidence="3 4">
    <name type="scientific">Phaseolus angularis</name>
    <name type="common">Azuki bean</name>
    <name type="synonym">Vigna angularis</name>
    <dbReference type="NCBI Taxonomy" id="3914"/>
    <lineage>
        <taxon>Eukaryota</taxon>
        <taxon>Viridiplantae</taxon>
        <taxon>Streptophyta</taxon>
        <taxon>Embryophyta</taxon>
        <taxon>Tracheophyta</taxon>
        <taxon>Spermatophyta</taxon>
        <taxon>Magnoliopsida</taxon>
        <taxon>eudicotyledons</taxon>
        <taxon>Gunneridae</taxon>
        <taxon>Pentapetalae</taxon>
        <taxon>rosids</taxon>
        <taxon>fabids</taxon>
        <taxon>Fabales</taxon>
        <taxon>Fabaceae</taxon>
        <taxon>Papilionoideae</taxon>
        <taxon>50 kb inversion clade</taxon>
        <taxon>NPAAA clade</taxon>
        <taxon>indigoferoid/millettioid clade</taxon>
        <taxon>Phaseoleae</taxon>
        <taxon>Vigna</taxon>
    </lineage>
</organism>
<dbReference type="InterPro" id="IPR011990">
    <property type="entry name" value="TPR-like_helical_dom_sf"/>
</dbReference>
<evidence type="ECO:0000256" key="1">
    <source>
        <dbReference type="ARBA" id="ARBA00022737"/>
    </source>
</evidence>
<dbReference type="InterPro" id="IPR002885">
    <property type="entry name" value="PPR_rpt"/>
</dbReference>
<evidence type="ECO:0000256" key="2">
    <source>
        <dbReference type="PROSITE-ProRule" id="PRU00708"/>
    </source>
</evidence>
<dbReference type="NCBIfam" id="TIGR00756">
    <property type="entry name" value="PPR"/>
    <property type="match status" value="3"/>
</dbReference>
<feature type="repeat" description="PPR" evidence="2">
    <location>
        <begin position="180"/>
        <end position="214"/>
    </location>
</feature>
<dbReference type="FunFam" id="1.25.40.10:FF:000442">
    <property type="entry name" value="Pentatricopeptide repeat-containing protein At3g49710"/>
    <property type="match status" value="1"/>
</dbReference>